<evidence type="ECO:0000313" key="5">
    <source>
        <dbReference type="Proteomes" id="UP000492821"/>
    </source>
</evidence>
<evidence type="ECO:0000256" key="3">
    <source>
        <dbReference type="SAM" id="MobiDB-lite"/>
    </source>
</evidence>
<dbReference type="GO" id="GO:0000398">
    <property type="term" value="P:mRNA splicing, via spliceosome"/>
    <property type="evidence" value="ECO:0007669"/>
    <property type="project" value="TreeGrafter"/>
</dbReference>
<sequence>MAIEDDNIKVLQVYNISTAAKDDVIKQLFQYFGRVTEIQVYPVVPTITTTQKVAYVRYEREKSVALAQHLTNTVFYDRALVCAPNSSNTIPDEETALQSSAVLGKRVLPAGVQNHIKENEHGQMQLYTVDPTLTNLGLPPYPPLGPDLDPERVEEIRRTVYVGGLKKDVNPEDVIKFFNTIGEVMFLRMANVTEHHDCAYAYIEFTAQQSVPQALQNDGVEFQGQPVRIQHSRVAIVKPQQKTNDQALEEVEEAMRRRDGGKGSSPARRTRSPSLVRRRSRSPRRRRSRSPCRDRDRGSRRDRKKDDDRDRSSRRDRERERERDRKDRSDRSDRDRSDRKDRDTKDRSDRDKKDRSDRDKDRSDRDKDRSDRDKKDRVDRDRSDRSKDRSDRDKDKKKESSRRRSRSPRKDERKERRRSVSRSPERKRRREDEKDRKRDKDSHSSKSRAKTPLEDAEMSLRERLLAKQKQKKRRESDEMDISD</sequence>
<dbReference type="GO" id="GO:0005654">
    <property type="term" value="C:nucleoplasm"/>
    <property type="evidence" value="ECO:0007669"/>
    <property type="project" value="TreeGrafter"/>
</dbReference>
<keyword evidence="5" id="KW-1185">Reference proteome</keyword>
<dbReference type="AlphaFoldDB" id="A0A7E4W2B2"/>
<accession>A0A7E4W2B2</accession>
<dbReference type="PANTHER" id="PTHR15481:SF0">
    <property type="entry name" value="LD23870P-RELATED"/>
    <property type="match status" value="1"/>
</dbReference>
<feature type="compositionally biased region" description="Basic residues" evidence="3">
    <location>
        <begin position="268"/>
        <end position="290"/>
    </location>
</feature>
<evidence type="ECO:0000256" key="2">
    <source>
        <dbReference type="PROSITE-ProRule" id="PRU00176"/>
    </source>
</evidence>
<dbReference type="Proteomes" id="UP000492821">
    <property type="component" value="Unassembled WGS sequence"/>
</dbReference>
<dbReference type="InterPro" id="IPR000504">
    <property type="entry name" value="RRM_dom"/>
</dbReference>
<keyword evidence="1 2" id="KW-0694">RNA-binding</keyword>
<dbReference type="GO" id="GO:0005737">
    <property type="term" value="C:cytoplasm"/>
    <property type="evidence" value="ECO:0007669"/>
    <property type="project" value="TreeGrafter"/>
</dbReference>
<feature type="compositionally biased region" description="Basic residues" evidence="3">
    <location>
        <begin position="415"/>
        <end position="429"/>
    </location>
</feature>
<dbReference type="WBParaSite" id="Pan_g5702.t2">
    <property type="protein sequence ID" value="Pan_g5702.t2"/>
    <property type="gene ID" value="Pan_g5702"/>
</dbReference>
<dbReference type="SUPFAM" id="SSF54928">
    <property type="entry name" value="RNA-binding domain, RBD"/>
    <property type="match status" value="2"/>
</dbReference>
<reference evidence="6" key="2">
    <citation type="submission" date="2020-10" db="UniProtKB">
        <authorList>
            <consortium name="WormBaseParasite"/>
        </authorList>
    </citation>
    <scope>IDENTIFICATION</scope>
</reference>
<dbReference type="PANTHER" id="PTHR15481">
    <property type="entry name" value="RIBONUCLEIC ACID BINDING PROTEIN S1"/>
    <property type="match status" value="1"/>
</dbReference>
<dbReference type="InterPro" id="IPR035979">
    <property type="entry name" value="RBD_domain_sf"/>
</dbReference>
<dbReference type="PROSITE" id="PS50102">
    <property type="entry name" value="RRM"/>
    <property type="match status" value="1"/>
</dbReference>
<evidence type="ECO:0000259" key="4">
    <source>
        <dbReference type="PROSITE" id="PS50102"/>
    </source>
</evidence>
<dbReference type="Gene3D" id="3.30.70.330">
    <property type="match status" value="2"/>
</dbReference>
<evidence type="ECO:0000313" key="6">
    <source>
        <dbReference type="WBParaSite" id="Pan_g5702.t2"/>
    </source>
</evidence>
<dbReference type="Pfam" id="PF00076">
    <property type="entry name" value="RRM_1"/>
    <property type="match status" value="2"/>
</dbReference>
<proteinExistence type="predicted"/>
<evidence type="ECO:0000256" key="1">
    <source>
        <dbReference type="ARBA" id="ARBA00022884"/>
    </source>
</evidence>
<reference evidence="5" key="1">
    <citation type="journal article" date="2013" name="Genetics">
        <title>The draft genome and transcriptome of Panagrellus redivivus are shaped by the harsh demands of a free-living lifestyle.</title>
        <authorList>
            <person name="Srinivasan J."/>
            <person name="Dillman A.R."/>
            <person name="Macchietto M.G."/>
            <person name="Heikkinen L."/>
            <person name="Lakso M."/>
            <person name="Fracchia K.M."/>
            <person name="Antoshechkin I."/>
            <person name="Mortazavi A."/>
            <person name="Wong G."/>
            <person name="Sternberg P.W."/>
        </authorList>
    </citation>
    <scope>NUCLEOTIDE SEQUENCE [LARGE SCALE GENOMIC DNA]</scope>
    <source>
        <strain evidence="5">MT8872</strain>
    </source>
</reference>
<feature type="compositionally biased region" description="Basic and acidic residues" evidence="3">
    <location>
        <begin position="291"/>
        <end position="398"/>
    </location>
</feature>
<dbReference type="GO" id="GO:0061574">
    <property type="term" value="C:ASAP complex"/>
    <property type="evidence" value="ECO:0007669"/>
    <property type="project" value="TreeGrafter"/>
</dbReference>
<organism evidence="5 6">
    <name type="scientific">Panagrellus redivivus</name>
    <name type="common">Microworm</name>
    <dbReference type="NCBI Taxonomy" id="6233"/>
    <lineage>
        <taxon>Eukaryota</taxon>
        <taxon>Metazoa</taxon>
        <taxon>Ecdysozoa</taxon>
        <taxon>Nematoda</taxon>
        <taxon>Chromadorea</taxon>
        <taxon>Rhabditida</taxon>
        <taxon>Tylenchina</taxon>
        <taxon>Panagrolaimomorpha</taxon>
        <taxon>Panagrolaimoidea</taxon>
        <taxon>Panagrolaimidae</taxon>
        <taxon>Panagrellus</taxon>
    </lineage>
</organism>
<feature type="domain" description="RRM" evidence="4">
    <location>
        <begin position="158"/>
        <end position="234"/>
    </location>
</feature>
<dbReference type="GO" id="GO:0003723">
    <property type="term" value="F:RNA binding"/>
    <property type="evidence" value="ECO:0007669"/>
    <property type="project" value="UniProtKB-UniRule"/>
</dbReference>
<protein>
    <submittedName>
        <fullName evidence="6">RRM domain-containing protein</fullName>
    </submittedName>
</protein>
<feature type="region of interest" description="Disordered" evidence="3">
    <location>
        <begin position="252"/>
        <end position="483"/>
    </location>
</feature>
<feature type="compositionally biased region" description="Basic and acidic residues" evidence="3">
    <location>
        <begin position="430"/>
        <end position="444"/>
    </location>
</feature>
<name>A0A7E4W2B2_PANRE</name>
<dbReference type="InterPro" id="IPR012677">
    <property type="entry name" value="Nucleotide-bd_a/b_plait_sf"/>
</dbReference>
<dbReference type="SMART" id="SM00360">
    <property type="entry name" value="RRM"/>
    <property type="match status" value="2"/>
</dbReference>